<dbReference type="EMBL" id="JBFXLS010000041">
    <property type="protein sequence ID" value="KAL2824743.1"/>
    <property type="molecule type" value="Genomic_DNA"/>
</dbReference>
<feature type="region of interest" description="Disordered" evidence="1">
    <location>
        <begin position="46"/>
        <end position="123"/>
    </location>
</feature>
<keyword evidence="2" id="KW-1133">Transmembrane helix</keyword>
<proteinExistence type="predicted"/>
<dbReference type="InterPro" id="IPR056634">
    <property type="entry name" value="DUF7732"/>
</dbReference>
<evidence type="ECO:0000256" key="1">
    <source>
        <dbReference type="SAM" id="MobiDB-lite"/>
    </source>
</evidence>
<evidence type="ECO:0000313" key="5">
    <source>
        <dbReference type="EMBL" id="KAL2824743.1"/>
    </source>
</evidence>
<evidence type="ECO:0000256" key="2">
    <source>
        <dbReference type="SAM" id="Phobius"/>
    </source>
</evidence>
<name>A0ABR4ID03_9EURO</name>
<keyword evidence="2" id="KW-0812">Transmembrane</keyword>
<dbReference type="Proteomes" id="UP001610335">
    <property type="component" value="Unassembled WGS sequence"/>
</dbReference>
<feature type="transmembrane region" description="Helical" evidence="2">
    <location>
        <begin position="133"/>
        <end position="154"/>
    </location>
</feature>
<comment type="caution">
    <text evidence="5">The sequence shown here is derived from an EMBL/GenBank/DDBJ whole genome shotgun (WGS) entry which is preliminary data.</text>
</comment>
<evidence type="ECO:0000256" key="3">
    <source>
        <dbReference type="SAM" id="SignalP"/>
    </source>
</evidence>
<accession>A0ABR4ID03</accession>
<reference evidence="5 6" key="1">
    <citation type="submission" date="2024-07" db="EMBL/GenBank/DDBJ databases">
        <title>Section-level genome sequencing and comparative genomics of Aspergillus sections Usti and Cavernicolus.</title>
        <authorList>
            <consortium name="Lawrence Berkeley National Laboratory"/>
            <person name="Nybo J.L."/>
            <person name="Vesth T.C."/>
            <person name="Theobald S."/>
            <person name="Frisvad J.C."/>
            <person name="Larsen T.O."/>
            <person name="Kjaerboelling I."/>
            <person name="Rothschild-Mancinelli K."/>
            <person name="Lyhne E.K."/>
            <person name="Kogle M.E."/>
            <person name="Barry K."/>
            <person name="Clum A."/>
            <person name="Na H."/>
            <person name="Ledsgaard L."/>
            <person name="Lin J."/>
            <person name="Lipzen A."/>
            <person name="Kuo A."/>
            <person name="Riley R."/>
            <person name="Mondo S."/>
            <person name="LaButti K."/>
            <person name="Haridas S."/>
            <person name="Pangalinan J."/>
            <person name="Salamov A.A."/>
            <person name="Simmons B.A."/>
            <person name="Magnuson J.K."/>
            <person name="Chen J."/>
            <person name="Drula E."/>
            <person name="Henrissat B."/>
            <person name="Wiebenga A."/>
            <person name="Lubbers R.J."/>
            <person name="Gomes A.C."/>
            <person name="Makela M.R."/>
            <person name="Stajich J."/>
            <person name="Grigoriev I.V."/>
            <person name="Mortensen U.H."/>
            <person name="De vries R.P."/>
            <person name="Baker S.E."/>
            <person name="Andersen M.R."/>
        </authorList>
    </citation>
    <scope>NUCLEOTIDE SEQUENCE [LARGE SCALE GENOMIC DNA]</scope>
    <source>
        <strain evidence="5 6">CBS 600.67</strain>
    </source>
</reference>
<feature type="transmembrane region" description="Helical" evidence="2">
    <location>
        <begin position="242"/>
        <end position="265"/>
    </location>
</feature>
<feature type="compositionally biased region" description="Gly residues" evidence="1">
    <location>
        <begin position="106"/>
        <end position="116"/>
    </location>
</feature>
<feature type="compositionally biased region" description="Low complexity" evidence="1">
    <location>
        <begin position="82"/>
        <end position="105"/>
    </location>
</feature>
<evidence type="ECO:0000313" key="6">
    <source>
        <dbReference type="Proteomes" id="UP001610335"/>
    </source>
</evidence>
<keyword evidence="2" id="KW-0472">Membrane</keyword>
<dbReference type="PANTHER" id="PTHR42091:SF1">
    <property type="entry name" value="CONSERVED GLYCINE-RICH PROTEIN (AFU_ORTHOLOGUE AFUA_7G02440)"/>
    <property type="match status" value="1"/>
</dbReference>
<feature type="chain" id="PRO_5046540282" description="DUF7732 domain-containing protein" evidence="3">
    <location>
        <begin position="20"/>
        <end position="267"/>
    </location>
</feature>
<feature type="compositionally biased region" description="Basic and acidic residues" evidence="1">
    <location>
        <begin position="49"/>
        <end position="58"/>
    </location>
</feature>
<evidence type="ECO:0000259" key="4">
    <source>
        <dbReference type="Pfam" id="PF24866"/>
    </source>
</evidence>
<keyword evidence="6" id="KW-1185">Reference proteome</keyword>
<feature type="domain" description="DUF7732" evidence="4">
    <location>
        <begin position="111"/>
        <end position="232"/>
    </location>
</feature>
<feature type="compositionally biased region" description="Gly residues" evidence="1">
    <location>
        <begin position="60"/>
        <end position="81"/>
    </location>
</feature>
<dbReference type="Pfam" id="PF24866">
    <property type="entry name" value="DUF7732"/>
    <property type="match status" value="1"/>
</dbReference>
<keyword evidence="3" id="KW-0732">Signal</keyword>
<dbReference type="PANTHER" id="PTHR42091">
    <property type="entry name" value="CONSERVED GLYCINE-RICH PROTEIN (AFU_ORTHOLOGUE AFUA_7G02440)"/>
    <property type="match status" value="1"/>
</dbReference>
<feature type="signal peptide" evidence="3">
    <location>
        <begin position="1"/>
        <end position="19"/>
    </location>
</feature>
<protein>
    <recommendedName>
        <fullName evidence="4">DUF7732 domain-containing protein</fullName>
    </recommendedName>
</protein>
<sequence length="267" mass="27428">MKFALATTITLLLSSAVTSLSVPASDLAIRHGDVISASPKVAELDERDLEGRDLEKRRGGGGGGGRGGSGGGGGGSSGGSRPGSTSSSSNTGGYSSSGSGPRPTYGRGGGYYGGGSTSPYQSGSRSPLGLAPFFLPIAALAFFPGLWLSGAHIYPFHNPYRYTNNTNHRNESIPVICLCEQYAVCGCEDNNNNTYYESLFDGTQPKNTSIVRVTDVNGTQTIAINGTLPNGTTAVNSELSSAAALTLMQASGFWVLAAMVASAMYTL</sequence>
<gene>
    <name evidence="5" type="ORF">BDW59DRAFT_162167</name>
</gene>
<organism evidence="5 6">
    <name type="scientific">Aspergillus cavernicola</name>
    <dbReference type="NCBI Taxonomy" id="176166"/>
    <lineage>
        <taxon>Eukaryota</taxon>
        <taxon>Fungi</taxon>
        <taxon>Dikarya</taxon>
        <taxon>Ascomycota</taxon>
        <taxon>Pezizomycotina</taxon>
        <taxon>Eurotiomycetes</taxon>
        <taxon>Eurotiomycetidae</taxon>
        <taxon>Eurotiales</taxon>
        <taxon>Aspergillaceae</taxon>
        <taxon>Aspergillus</taxon>
        <taxon>Aspergillus subgen. Nidulantes</taxon>
    </lineage>
</organism>